<evidence type="ECO:0000313" key="2">
    <source>
        <dbReference type="Proteomes" id="UP001066276"/>
    </source>
</evidence>
<evidence type="ECO:0000313" key="1">
    <source>
        <dbReference type="EMBL" id="KAJ1170316.1"/>
    </source>
</evidence>
<reference evidence="1" key="1">
    <citation type="journal article" date="2022" name="bioRxiv">
        <title>Sequencing and chromosome-scale assembly of the giantPleurodeles waltlgenome.</title>
        <authorList>
            <person name="Brown T."/>
            <person name="Elewa A."/>
            <person name="Iarovenko S."/>
            <person name="Subramanian E."/>
            <person name="Araus A.J."/>
            <person name="Petzold A."/>
            <person name="Susuki M."/>
            <person name="Suzuki K.-i.T."/>
            <person name="Hayashi T."/>
            <person name="Toyoda A."/>
            <person name="Oliveira C."/>
            <person name="Osipova E."/>
            <person name="Leigh N.D."/>
            <person name="Simon A."/>
            <person name="Yun M.H."/>
        </authorList>
    </citation>
    <scope>NUCLEOTIDE SEQUENCE</scope>
    <source>
        <strain evidence="1">20211129_DDA</strain>
        <tissue evidence="1">Liver</tissue>
    </source>
</reference>
<accession>A0AAV7T226</accession>
<comment type="caution">
    <text evidence="1">The sequence shown here is derived from an EMBL/GenBank/DDBJ whole genome shotgun (WGS) entry which is preliminary data.</text>
</comment>
<dbReference type="Proteomes" id="UP001066276">
    <property type="component" value="Chromosome 4_1"/>
</dbReference>
<dbReference type="EMBL" id="JANPWB010000007">
    <property type="protein sequence ID" value="KAJ1170316.1"/>
    <property type="molecule type" value="Genomic_DNA"/>
</dbReference>
<protein>
    <submittedName>
        <fullName evidence="1">Uncharacterized protein</fullName>
    </submittedName>
</protein>
<gene>
    <name evidence="1" type="ORF">NDU88_002194</name>
</gene>
<organism evidence="1 2">
    <name type="scientific">Pleurodeles waltl</name>
    <name type="common">Iberian ribbed newt</name>
    <dbReference type="NCBI Taxonomy" id="8319"/>
    <lineage>
        <taxon>Eukaryota</taxon>
        <taxon>Metazoa</taxon>
        <taxon>Chordata</taxon>
        <taxon>Craniata</taxon>
        <taxon>Vertebrata</taxon>
        <taxon>Euteleostomi</taxon>
        <taxon>Amphibia</taxon>
        <taxon>Batrachia</taxon>
        <taxon>Caudata</taxon>
        <taxon>Salamandroidea</taxon>
        <taxon>Salamandridae</taxon>
        <taxon>Pleurodelinae</taxon>
        <taxon>Pleurodeles</taxon>
    </lineage>
</organism>
<dbReference type="AlphaFoldDB" id="A0AAV7T226"/>
<name>A0AAV7T226_PLEWA</name>
<keyword evidence="2" id="KW-1185">Reference proteome</keyword>
<sequence length="84" mass="8926">MTGLTVHRPSGAASPDWRIRGERQLEGTADQVVDIAAATRVEIQHDGNMAVVTPGVADGSVGTMDQGAEMFPSCSYRMAFAVLY</sequence>
<proteinExistence type="predicted"/>